<evidence type="ECO:0000256" key="1">
    <source>
        <dbReference type="ARBA" id="ARBA00022723"/>
    </source>
</evidence>
<dbReference type="InterPro" id="IPR003877">
    <property type="entry name" value="SPRY_dom"/>
</dbReference>
<dbReference type="SUPFAM" id="SSF49899">
    <property type="entry name" value="Concanavalin A-like lectins/glucanases"/>
    <property type="match status" value="1"/>
</dbReference>
<reference evidence="5" key="2">
    <citation type="submission" date="2025-09" db="UniProtKB">
        <authorList>
            <consortium name="Ensembl"/>
        </authorList>
    </citation>
    <scope>IDENTIFICATION</scope>
</reference>
<dbReference type="PANTHER" id="PTHR25465">
    <property type="entry name" value="B-BOX DOMAIN CONTAINING"/>
    <property type="match status" value="1"/>
</dbReference>
<dbReference type="InterPro" id="IPR043136">
    <property type="entry name" value="B30.2/SPRY_sf"/>
</dbReference>
<dbReference type="PaxDb" id="30732-ENSOMEP00000020259"/>
<evidence type="ECO:0000313" key="5">
    <source>
        <dbReference type="Ensembl" id="ENSOMEP00000020259.1"/>
    </source>
</evidence>
<sequence length="217" mass="25273">IYIYIYIYIPLCHWSLIKSLLDAVDLTLDENTAHRNLILTNDNKTVTMGKEKKTYPDHPERFYYWKQVLCTRGLTGRCYWEVEWKGKVYIAVTYRGIRRKGESDNSILGKNEKSWSLLCSDESHSALHNNISTAVHGVPSHRVGVYLDSDAGTLSFFNIISDKVIHLHTFKTTFSEPVYPAFRVRTEPFNSSLTLCYIYHDRQNETRGLMRQRLASR</sequence>
<keyword evidence="6" id="KW-1185">Reference proteome</keyword>
<dbReference type="Pfam" id="PF00622">
    <property type="entry name" value="SPRY"/>
    <property type="match status" value="1"/>
</dbReference>
<dbReference type="SMART" id="SM00449">
    <property type="entry name" value="SPRY"/>
    <property type="match status" value="1"/>
</dbReference>
<keyword evidence="2" id="KW-0863">Zinc-finger</keyword>
<dbReference type="PRINTS" id="PR01407">
    <property type="entry name" value="BUTYPHLNCDUF"/>
</dbReference>
<keyword evidence="3" id="KW-0862">Zinc</keyword>
<dbReference type="OMA" id="WHDYRET"/>
<evidence type="ECO:0000259" key="4">
    <source>
        <dbReference type="PROSITE" id="PS50188"/>
    </source>
</evidence>
<protein>
    <recommendedName>
        <fullName evidence="4">B30.2/SPRY domain-containing protein</fullName>
    </recommendedName>
</protein>
<dbReference type="GO" id="GO:0005737">
    <property type="term" value="C:cytoplasm"/>
    <property type="evidence" value="ECO:0007669"/>
    <property type="project" value="UniProtKB-ARBA"/>
</dbReference>
<feature type="domain" description="B30.2/SPRY" evidence="4">
    <location>
        <begin position="5"/>
        <end position="202"/>
    </location>
</feature>
<dbReference type="GO" id="GO:0008270">
    <property type="term" value="F:zinc ion binding"/>
    <property type="evidence" value="ECO:0007669"/>
    <property type="project" value="UniProtKB-KW"/>
</dbReference>
<dbReference type="Pfam" id="PF13765">
    <property type="entry name" value="PRY"/>
    <property type="match status" value="1"/>
</dbReference>
<dbReference type="SMART" id="SM00589">
    <property type="entry name" value="PRY"/>
    <property type="match status" value="1"/>
</dbReference>
<keyword evidence="1" id="KW-0479">Metal-binding</keyword>
<dbReference type="InterPro" id="IPR051051">
    <property type="entry name" value="E3_ubiq-ligase_TRIM/RNF"/>
</dbReference>
<name>A0A3B3CT18_ORYME</name>
<evidence type="ECO:0000313" key="6">
    <source>
        <dbReference type="Proteomes" id="UP000261560"/>
    </source>
</evidence>
<dbReference type="InterPro" id="IPR013320">
    <property type="entry name" value="ConA-like_dom_sf"/>
</dbReference>
<dbReference type="AlphaFoldDB" id="A0A3B3CT18"/>
<proteinExistence type="predicted"/>
<dbReference type="PANTHER" id="PTHR25465:SF14">
    <property type="entry name" value="E3 UBIQUITIN-PROTEIN LIGASE TRIM65"/>
    <property type="match status" value="1"/>
</dbReference>
<dbReference type="CDD" id="cd16040">
    <property type="entry name" value="SPRY_PRY_SNTX"/>
    <property type="match status" value="1"/>
</dbReference>
<dbReference type="FunFam" id="2.60.120.920:FF:000055">
    <property type="entry name" value="Uncharacterized protein"/>
    <property type="match status" value="1"/>
</dbReference>
<organism evidence="5 6">
    <name type="scientific">Oryzias melastigma</name>
    <name type="common">Marine medaka</name>
    <dbReference type="NCBI Taxonomy" id="30732"/>
    <lineage>
        <taxon>Eukaryota</taxon>
        <taxon>Metazoa</taxon>
        <taxon>Chordata</taxon>
        <taxon>Craniata</taxon>
        <taxon>Vertebrata</taxon>
        <taxon>Euteleostomi</taxon>
        <taxon>Actinopterygii</taxon>
        <taxon>Neopterygii</taxon>
        <taxon>Teleostei</taxon>
        <taxon>Neoteleostei</taxon>
        <taxon>Acanthomorphata</taxon>
        <taxon>Ovalentaria</taxon>
        <taxon>Atherinomorphae</taxon>
        <taxon>Beloniformes</taxon>
        <taxon>Adrianichthyidae</taxon>
        <taxon>Oryziinae</taxon>
        <taxon>Oryzias</taxon>
    </lineage>
</organism>
<dbReference type="InterPro" id="IPR003879">
    <property type="entry name" value="Butyrophylin_SPRY"/>
</dbReference>
<dbReference type="Proteomes" id="UP000261560">
    <property type="component" value="Unplaced"/>
</dbReference>
<evidence type="ECO:0000256" key="3">
    <source>
        <dbReference type="ARBA" id="ARBA00022833"/>
    </source>
</evidence>
<dbReference type="InterPro" id="IPR006574">
    <property type="entry name" value="PRY"/>
</dbReference>
<dbReference type="GeneTree" id="ENSGT00940000154395"/>
<dbReference type="Gene3D" id="2.60.120.920">
    <property type="match status" value="1"/>
</dbReference>
<dbReference type="InterPro" id="IPR001870">
    <property type="entry name" value="B30.2/SPRY"/>
</dbReference>
<dbReference type="Ensembl" id="ENSOMET00000029709.1">
    <property type="protein sequence ID" value="ENSOMEP00000020259.1"/>
    <property type="gene ID" value="ENSOMEG00000022112.1"/>
</dbReference>
<dbReference type="PROSITE" id="PS50188">
    <property type="entry name" value="B302_SPRY"/>
    <property type="match status" value="1"/>
</dbReference>
<reference evidence="5" key="1">
    <citation type="submission" date="2025-08" db="UniProtKB">
        <authorList>
            <consortium name="Ensembl"/>
        </authorList>
    </citation>
    <scope>IDENTIFICATION</scope>
</reference>
<evidence type="ECO:0000256" key="2">
    <source>
        <dbReference type="ARBA" id="ARBA00022771"/>
    </source>
</evidence>
<accession>A0A3B3CT18</accession>